<sequence>MDSTASPSEVAQLAPELQFPHGSWPDCKGLTHFYHPTLCIYCHNPVLIPTTTRALNLTVDMSRAMVSKVLSALSTKMAVLTFARWLFAYSGDPKDYLTNMKPCALLYCKDPHVGTWKLIWEITRDMDLSKYEDEGICWCKDSDIKVSHGLVTFHQECFMAINGPDLSTEKMDRMGRALFWTDIRRLDFSPHSRHYLLQIPDAQDYRHDSISSAGQIFGLSLDRLPLETLRHIQSYCRDAPFWKTVKYLDLATYMDMGPRTEMLSTSLANVLQWTRGSTSPVLSSADAIYGHMRITIDKQGFCEIDRLSEYPCVCLVKRPSKRFIILEAHHAENISASFKDGMCWLGLRNTHSISTIWDIPTPPSGLLSSCGTMVEVPGNRLETINLDDIGGLTLRFTLYGFEAKGYSKPAPLRQAMQWDSWQGTAYIPLASNDRILWMQVRRYSDHTSCIGVLVKTELSGIIHLGNHGGGLSEIIAFSESPRAIFQYPGGGNSAQQVVAIHPKSKSSLDHEVSELVNIGPPIPGVIPVYFDHTPIWSWASLQDIASVHVFNALGDGGFVGMHITYKNEGQRFVGDANRSAPYRISGCQPKEVRVENPTRLYVNAKMHLDYHEKVRFSIGDDDKLENSPQWTGYDIAGDLGFWELHFWCDPTGCSHRSKIQVLRSGSWRGEVE</sequence>
<evidence type="ECO:0000313" key="2">
    <source>
        <dbReference type="Proteomes" id="UP000245910"/>
    </source>
</evidence>
<keyword evidence="2" id="KW-1185">Reference proteome</keyword>
<dbReference type="EMBL" id="LN649229">
    <property type="protein sequence ID" value="CEI67497.1"/>
    <property type="molecule type" value="Genomic_DNA"/>
</dbReference>
<dbReference type="Proteomes" id="UP000245910">
    <property type="component" value="Chromosome I"/>
</dbReference>
<evidence type="ECO:0000313" key="1">
    <source>
        <dbReference type="EMBL" id="CEI67497.1"/>
    </source>
</evidence>
<reference evidence="2" key="1">
    <citation type="submission" date="2014-10" db="EMBL/GenBank/DDBJ databases">
        <authorList>
            <person name="King R."/>
        </authorList>
    </citation>
    <scope>NUCLEOTIDE SEQUENCE [LARGE SCALE GENOMIC DNA]</scope>
    <source>
        <strain evidence="2">A3/5</strain>
    </source>
</reference>
<protein>
    <submittedName>
        <fullName evidence="1">Uncharacterized protein</fullName>
    </submittedName>
</protein>
<dbReference type="STRING" id="56646.A0A2L2TR01"/>
<proteinExistence type="predicted"/>
<accession>A0A2L2TR01</accession>
<organism evidence="1 2">
    <name type="scientific">Fusarium venenatum</name>
    <dbReference type="NCBI Taxonomy" id="56646"/>
    <lineage>
        <taxon>Eukaryota</taxon>
        <taxon>Fungi</taxon>
        <taxon>Dikarya</taxon>
        <taxon>Ascomycota</taxon>
        <taxon>Pezizomycotina</taxon>
        <taxon>Sordariomycetes</taxon>
        <taxon>Hypocreomycetidae</taxon>
        <taxon>Hypocreales</taxon>
        <taxon>Nectriaceae</taxon>
        <taxon>Fusarium</taxon>
    </lineage>
</organism>
<name>A0A2L2TR01_9HYPO</name>
<dbReference type="AlphaFoldDB" id="A0A2L2TR01"/>